<comment type="caution">
    <text evidence="2">The sequence shown here is derived from an EMBL/GenBank/DDBJ whole genome shotgun (WGS) entry which is preliminary data.</text>
</comment>
<feature type="domain" description="Rhodanese" evidence="1">
    <location>
        <begin position="248"/>
        <end position="345"/>
    </location>
</feature>
<evidence type="ECO:0000313" key="3">
    <source>
        <dbReference type="Proteomes" id="UP001519273"/>
    </source>
</evidence>
<dbReference type="PANTHER" id="PTHR40446:SF2">
    <property type="entry name" value="N-ACETYLGLUCOSAMINE-1-PHOSPHODIESTER ALPHA-N-ACETYLGLUCOSAMINIDASE"/>
    <property type="match status" value="1"/>
</dbReference>
<keyword evidence="3" id="KW-1185">Reference proteome</keyword>
<protein>
    <submittedName>
        <fullName evidence="2">Exopolysaccharide biosynthesis protein</fullName>
    </submittedName>
</protein>
<proteinExistence type="predicted"/>
<accession>A0ABS4H7X6</accession>
<gene>
    <name evidence="2" type="ORF">J2Z20_003585</name>
</gene>
<reference evidence="2 3" key="1">
    <citation type="submission" date="2021-03" db="EMBL/GenBank/DDBJ databases">
        <title>Genomic Encyclopedia of Type Strains, Phase IV (KMG-IV): sequencing the most valuable type-strain genomes for metagenomic binning, comparative biology and taxonomic classification.</title>
        <authorList>
            <person name="Goeker M."/>
        </authorList>
    </citation>
    <scope>NUCLEOTIDE SEQUENCE [LARGE SCALE GENOMIC DNA]</scope>
    <source>
        <strain evidence="2 3">DSM 23491</strain>
    </source>
</reference>
<sequence>MMTRMRIEKLLSIFIVISLFLSMNWTSTAAAKAGMKVENKKVSINGKSFTVQTVTIPKGTPVTLGLAKGQVGQTAPFASIVKMYQAEAAINGAFFEAYHGAPDPYGTLIRNGQIAHIGRYGTTIGFLKDGTALMDSLMISITGTVTGQNGRSQGWYATFVNRTPADGASTDILFNSARGGKVGFKGGTAVVIENGKVTKKTTNINISIPRDGYVLVYTGTQKSRADRFEVGDVVKMTLSYKDSQGHTIPWDDVVTAVGAGPRLVKDGKVQLNPEAEGFKDEKILKNAAARSAIGIKEDGSIVIATVSGVTMKQWAAVMQKLGVKQAMNLDGGASSALYAGGTILTKPGRELSNTLVFGSKVNGQAK</sequence>
<evidence type="ECO:0000259" key="1">
    <source>
        <dbReference type="PROSITE" id="PS50206"/>
    </source>
</evidence>
<organism evidence="2 3">
    <name type="scientific">Paenibacillus sediminis</name>
    <dbReference type="NCBI Taxonomy" id="664909"/>
    <lineage>
        <taxon>Bacteria</taxon>
        <taxon>Bacillati</taxon>
        <taxon>Bacillota</taxon>
        <taxon>Bacilli</taxon>
        <taxon>Bacillales</taxon>
        <taxon>Paenibacillaceae</taxon>
        <taxon>Paenibacillus</taxon>
    </lineage>
</organism>
<dbReference type="Proteomes" id="UP001519273">
    <property type="component" value="Unassembled WGS sequence"/>
</dbReference>
<dbReference type="InterPro" id="IPR001763">
    <property type="entry name" value="Rhodanese-like_dom"/>
</dbReference>
<dbReference type="EMBL" id="JAGGKP010000019">
    <property type="protein sequence ID" value="MBP1938643.1"/>
    <property type="molecule type" value="Genomic_DNA"/>
</dbReference>
<evidence type="ECO:0000313" key="2">
    <source>
        <dbReference type="EMBL" id="MBP1938643.1"/>
    </source>
</evidence>
<name>A0ABS4H7X6_9BACL</name>
<dbReference type="PANTHER" id="PTHR40446">
    <property type="entry name" value="N-ACETYLGLUCOSAMINE-1-PHOSPHODIESTER ALPHA-N-ACETYLGLUCOSAMINIDASE"/>
    <property type="match status" value="1"/>
</dbReference>
<dbReference type="RefSeq" id="WP_209853332.1">
    <property type="nucleotide sequence ID" value="NZ_CBCRVE010000019.1"/>
</dbReference>
<dbReference type="PROSITE" id="PS50206">
    <property type="entry name" value="RHODANESE_3"/>
    <property type="match status" value="1"/>
</dbReference>
<dbReference type="Pfam" id="PF09992">
    <property type="entry name" value="NAGPA"/>
    <property type="match status" value="1"/>
</dbReference>
<dbReference type="InterPro" id="IPR018711">
    <property type="entry name" value="NAGPA"/>
</dbReference>